<comment type="caution">
    <text evidence="8">The sequence shown here is derived from an EMBL/GenBank/DDBJ whole genome shotgun (WGS) entry which is preliminary data.</text>
</comment>
<proteinExistence type="inferred from homology"/>
<name>A0A1G2E2U4_9BACT</name>
<feature type="transmembrane region" description="Helical" evidence="7">
    <location>
        <begin position="101"/>
        <end position="119"/>
    </location>
</feature>
<dbReference type="InterPro" id="IPR045324">
    <property type="entry name" value="Small_multidrug_res"/>
</dbReference>
<evidence type="ECO:0000256" key="7">
    <source>
        <dbReference type="SAM" id="Phobius"/>
    </source>
</evidence>
<gene>
    <name evidence="8" type="ORF">A2654_02165</name>
</gene>
<evidence type="ECO:0000313" key="9">
    <source>
        <dbReference type="Proteomes" id="UP000178721"/>
    </source>
</evidence>
<dbReference type="Pfam" id="PF00893">
    <property type="entry name" value="Multi_Drug_Res"/>
    <property type="match status" value="1"/>
</dbReference>
<dbReference type="PANTHER" id="PTHR30561:SF9">
    <property type="entry name" value="4-AMINO-4-DEOXY-L-ARABINOSE-PHOSPHOUNDECAPRENOL FLIPPASE SUBUNIT ARNF-RELATED"/>
    <property type="match status" value="1"/>
</dbReference>
<dbReference type="GO" id="GO:0005886">
    <property type="term" value="C:plasma membrane"/>
    <property type="evidence" value="ECO:0007669"/>
    <property type="project" value="UniProtKB-SubCell"/>
</dbReference>
<evidence type="ECO:0000256" key="2">
    <source>
        <dbReference type="ARBA" id="ARBA00022475"/>
    </source>
</evidence>
<dbReference type="InterPro" id="IPR000390">
    <property type="entry name" value="Small_drug/metabolite_transptr"/>
</dbReference>
<organism evidence="8 9">
    <name type="scientific">Candidatus Nealsonbacteria bacterium RIFCSPHIGHO2_01_FULL_43_31</name>
    <dbReference type="NCBI Taxonomy" id="1801665"/>
    <lineage>
        <taxon>Bacteria</taxon>
        <taxon>Candidatus Nealsoniibacteriota</taxon>
    </lineage>
</organism>
<comment type="similarity">
    <text evidence="6">Belongs to the drug/metabolite transporter (DMT) superfamily. Small multidrug resistance (SMR) (TC 2.A.7.1) family.</text>
</comment>
<dbReference type="InterPro" id="IPR037185">
    <property type="entry name" value="EmrE-like"/>
</dbReference>
<comment type="subcellular location">
    <subcellularLocation>
        <location evidence="1 6">Cell membrane</location>
        <topology evidence="1 6">Multi-pass membrane protein</topology>
    </subcellularLocation>
</comment>
<evidence type="ECO:0000256" key="5">
    <source>
        <dbReference type="ARBA" id="ARBA00023136"/>
    </source>
</evidence>
<evidence type="ECO:0000256" key="1">
    <source>
        <dbReference type="ARBA" id="ARBA00004651"/>
    </source>
</evidence>
<keyword evidence="3 6" id="KW-0812">Transmembrane</keyword>
<reference evidence="8 9" key="1">
    <citation type="journal article" date="2016" name="Nat. Commun.">
        <title>Thousands of microbial genomes shed light on interconnected biogeochemical processes in an aquifer system.</title>
        <authorList>
            <person name="Anantharaman K."/>
            <person name="Brown C.T."/>
            <person name="Hug L.A."/>
            <person name="Sharon I."/>
            <person name="Castelle C.J."/>
            <person name="Probst A.J."/>
            <person name="Thomas B.C."/>
            <person name="Singh A."/>
            <person name="Wilkins M.J."/>
            <person name="Karaoz U."/>
            <person name="Brodie E.L."/>
            <person name="Williams K.H."/>
            <person name="Hubbard S.S."/>
            <person name="Banfield J.F."/>
        </authorList>
    </citation>
    <scope>NUCLEOTIDE SEQUENCE [LARGE SCALE GENOMIC DNA]</scope>
</reference>
<keyword evidence="2" id="KW-1003">Cell membrane</keyword>
<evidence type="ECO:0000256" key="4">
    <source>
        <dbReference type="ARBA" id="ARBA00022989"/>
    </source>
</evidence>
<evidence type="ECO:0008006" key="10">
    <source>
        <dbReference type="Google" id="ProtNLM"/>
    </source>
</evidence>
<feature type="transmembrane region" description="Helical" evidence="7">
    <location>
        <begin position="48"/>
        <end position="68"/>
    </location>
</feature>
<dbReference type="PANTHER" id="PTHR30561">
    <property type="entry name" value="SMR FAMILY PROTON-DEPENDENT DRUG EFFLUX TRANSPORTER SUGE"/>
    <property type="match status" value="1"/>
</dbReference>
<keyword evidence="4 7" id="KW-1133">Transmembrane helix</keyword>
<sequence length="120" mass="13593">MNYLFLLAPILTATTAQIFLKKGMLKIGHLDISFANIFSLIARIFKNIWLIAGIIFFGMSFLSYLFVLSNWQLSIVYPVIVSAGITIISFLSRIFFKETLARAQILGIIIIIFGIFILVR</sequence>
<evidence type="ECO:0000313" key="8">
    <source>
        <dbReference type="EMBL" id="OGZ19999.1"/>
    </source>
</evidence>
<dbReference type="SUPFAM" id="SSF103481">
    <property type="entry name" value="Multidrug resistance efflux transporter EmrE"/>
    <property type="match status" value="1"/>
</dbReference>
<accession>A0A1G2E2U4</accession>
<keyword evidence="5 7" id="KW-0472">Membrane</keyword>
<dbReference type="Gene3D" id="1.10.3730.20">
    <property type="match status" value="1"/>
</dbReference>
<evidence type="ECO:0000256" key="3">
    <source>
        <dbReference type="ARBA" id="ARBA00022692"/>
    </source>
</evidence>
<feature type="transmembrane region" description="Helical" evidence="7">
    <location>
        <begin position="75"/>
        <end position="95"/>
    </location>
</feature>
<dbReference type="AlphaFoldDB" id="A0A1G2E2U4"/>
<evidence type="ECO:0000256" key="6">
    <source>
        <dbReference type="RuleBase" id="RU003942"/>
    </source>
</evidence>
<dbReference type="Proteomes" id="UP000178721">
    <property type="component" value="Unassembled WGS sequence"/>
</dbReference>
<dbReference type="GO" id="GO:0022857">
    <property type="term" value="F:transmembrane transporter activity"/>
    <property type="evidence" value="ECO:0007669"/>
    <property type="project" value="InterPro"/>
</dbReference>
<dbReference type="EMBL" id="MHMA01000029">
    <property type="protein sequence ID" value="OGZ19999.1"/>
    <property type="molecule type" value="Genomic_DNA"/>
</dbReference>
<protein>
    <recommendedName>
        <fullName evidence="10">EamA domain-containing protein</fullName>
    </recommendedName>
</protein>